<reference evidence="1" key="1">
    <citation type="submission" date="2014-11" db="EMBL/GenBank/DDBJ databases">
        <authorList>
            <person name="Amaro Gonzalez C."/>
        </authorList>
    </citation>
    <scope>NUCLEOTIDE SEQUENCE</scope>
</reference>
<dbReference type="EMBL" id="GBXM01053611">
    <property type="protein sequence ID" value="JAH54966.1"/>
    <property type="molecule type" value="Transcribed_RNA"/>
</dbReference>
<accession>A0A0E9TMY8</accession>
<evidence type="ECO:0000313" key="1">
    <source>
        <dbReference type="EMBL" id="JAH54966.1"/>
    </source>
</evidence>
<name>A0A0E9TMY8_ANGAN</name>
<reference evidence="1" key="2">
    <citation type="journal article" date="2015" name="Fish Shellfish Immunol.">
        <title>Early steps in the European eel (Anguilla anguilla)-Vibrio vulnificus interaction in the gills: Role of the RtxA13 toxin.</title>
        <authorList>
            <person name="Callol A."/>
            <person name="Pajuelo D."/>
            <person name="Ebbesson L."/>
            <person name="Teles M."/>
            <person name="MacKenzie S."/>
            <person name="Amaro C."/>
        </authorList>
    </citation>
    <scope>NUCLEOTIDE SEQUENCE</scope>
</reference>
<organism evidence="1">
    <name type="scientific">Anguilla anguilla</name>
    <name type="common">European freshwater eel</name>
    <name type="synonym">Muraena anguilla</name>
    <dbReference type="NCBI Taxonomy" id="7936"/>
    <lineage>
        <taxon>Eukaryota</taxon>
        <taxon>Metazoa</taxon>
        <taxon>Chordata</taxon>
        <taxon>Craniata</taxon>
        <taxon>Vertebrata</taxon>
        <taxon>Euteleostomi</taxon>
        <taxon>Actinopterygii</taxon>
        <taxon>Neopterygii</taxon>
        <taxon>Teleostei</taxon>
        <taxon>Anguilliformes</taxon>
        <taxon>Anguillidae</taxon>
        <taxon>Anguilla</taxon>
    </lineage>
</organism>
<proteinExistence type="predicted"/>
<sequence>MVMYAHICLAKPAKE</sequence>
<protein>
    <submittedName>
        <fullName evidence="1">Uncharacterized protein</fullName>
    </submittedName>
</protein>